<evidence type="ECO:0000256" key="3">
    <source>
        <dbReference type="ARBA" id="ARBA00022691"/>
    </source>
</evidence>
<keyword evidence="3" id="KW-0949">S-adenosyl-L-methionine</keyword>
<dbReference type="PROSITE" id="PS51683">
    <property type="entry name" value="SAM_OMT_II"/>
    <property type="match status" value="1"/>
</dbReference>
<dbReference type="GO" id="GO:0046983">
    <property type="term" value="F:protein dimerization activity"/>
    <property type="evidence" value="ECO:0007669"/>
    <property type="project" value="InterPro"/>
</dbReference>
<dbReference type="Pfam" id="PF00891">
    <property type="entry name" value="Methyltransf_2"/>
    <property type="match status" value="1"/>
</dbReference>
<dbReference type="InterPro" id="IPR016461">
    <property type="entry name" value="COMT-like"/>
</dbReference>
<dbReference type="KEGG" id="moz:MoryE10_11630"/>
<dbReference type="PIRSF" id="PIRSF005739">
    <property type="entry name" value="O-mtase"/>
    <property type="match status" value="1"/>
</dbReference>
<evidence type="ECO:0008006" key="8">
    <source>
        <dbReference type="Google" id="ProtNLM"/>
    </source>
</evidence>
<organism evidence="6 7">
    <name type="scientific">Methylogaea oryzae</name>
    <dbReference type="NCBI Taxonomy" id="1295382"/>
    <lineage>
        <taxon>Bacteria</taxon>
        <taxon>Pseudomonadati</taxon>
        <taxon>Pseudomonadota</taxon>
        <taxon>Gammaproteobacteria</taxon>
        <taxon>Methylococcales</taxon>
        <taxon>Methylococcaceae</taxon>
        <taxon>Methylogaea</taxon>
    </lineage>
</organism>
<dbReference type="InterPro" id="IPR001077">
    <property type="entry name" value="COMT_C"/>
</dbReference>
<evidence type="ECO:0000313" key="6">
    <source>
        <dbReference type="EMBL" id="BBL70557.1"/>
    </source>
</evidence>
<dbReference type="GO" id="GO:0032259">
    <property type="term" value="P:methylation"/>
    <property type="evidence" value="ECO:0007669"/>
    <property type="project" value="UniProtKB-KW"/>
</dbReference>
<dbReference type="Pfam" id="PF08100">
    <property type="entry name" value="Dimerisation"/>
    <property type="match status" value="1"/>
</dbReference>
<dbReference type="Proteomes" id="UP000824988">
    <property type="component" value="Chromosome"/>
</dbReference>
<keyword evidence="7" id="KW-1185">Reference proteome</keyword>
<dbReference type="PANTHER" id="PTHR43712">
    <property type="entry name" value="PUTATIVE (AFU_ORTHOLOGUE AFUA_4G14580)-RELATED"/>
    <property type="match status" value="1"/>
</dbReference>
<dbReference type="InterPro" id="IPR012967">
    <property type="entry name" value="COMT_dimerisation"/>
</dbReference>
<evidence type="ECO:0000256" key="2">
    <source>
        <dbReference type="ARBA" id="ARBA00022679"/>
    </source>
</evidence>
<feature type="domain" description="O-methyltransferase C-terminal" evidence="4">
    <location>
        <begin position="138"/>
        <end position="350"/>
    </location>
</feature>
<gene>
    <name evidence="6" type="ORF">MoryE10_11630</name>
</gene>
<evidence type="ECO:0000259" key="5">
    <source>
        <dbReference type="Pfam" id="PF08100"/>
    </source>
</evidence>
<reference evidence="6" key="1">
    <citation type="submission" date="2019-06" db="EMBL/GenBank/DDBJ databases">
        <title>Complete genome sequence of Methylogaea oryzae strain JCM16910.</title>
        <authorList>
            <person name="Asakawa S."/>
        </authorList>
    </citation>
    <scope>NUCLEOTIDE SEQUENCE</scope>
    <source>
        <strain evidence="6">E10</strain>
    </source>
</reference>
<dbReference type="PANTHER" id="PTHR43712:SF2">
    <property type="entry name" value="O-METHYLTRANSFERASE CICE"/>
    <property type="match status" value="1"/>
</dbReference>
<dbReference type="AlphaFoldDB" id="A0A8D4VQ24"/>
<dbReference type="GO" id="GO:0008171">
    <property type="term" value="F:O-methyltransferase activity"/>
    <property type="evidence" value="ECO:0007669"/>
    <property type="project" value="InterPro"/>
</dbReference>
<name>A0A8D4VQ24_9GAMM</name>
<dbReference type="RefSeq" id="WP_221048505.1">
    <property type="nucleotide sequence ID" value="NZ_AP019782.1"/>
</dbReference>
<sequence length="371" mass="40907">MALQKNALAVRGFALAMRFAGWLQNLPNRLTPPPFRLVQIGSAFWQSRALYVAARLDIATVLADGQRPVEDIAARVGAQADALYRLLRMLAALGIFREAAPRVFANNRLSAPLREDAPDSVRAMILMHNSPAMSRPWFEQLESCVRDGGVPFRRVHGQDLYDYMDDHAEFDALFSRAMDSVEALSGDSFAQDFDWSRFQRVIDVGGSMGSKSIAILRRHPRVRAVVVDRAQVVGAAAGHWQGRQPPELLARLSFQAGDVLETLPPAGSGRDIYLLSAVLHGFDDDACVKGLRNVAAACGSSGARIALLELVLAETAADFVGAAFDMQMFMGTQGRERTLTDWRRLFERAGLVLEEQVELRSFARLLLLRLG</sequence>
<evidence type="ECO:0000259" key="4">
    <source>
        <dbReference type="Pfam" id="PF00891"/>
    </source>
</evidence>
<protein>
    <recommendedName>
        <fullName evidence="8">Methyltransferase</fullName>
    </recommendedName>
</protein>
<keyword evidence="1" id="KW-0489">Methyltransferase</keyword>
<feature type="domain" description="O-methyltransferase dimerisation" evidence="5">
    <location>
        <begin position="42"/>
        <end position="111"/>
    </location>
</feature>
<dbReference type="EMBL" id="AP019782">
    <property type="protein sequence ID" value="BBL70557.1"/>
    <property type="molecule type" value="Genomic_DNA"/>
</dbReference>
<evidence type="ECO:0000313" key="7">
    <source>
        <dbReference type="Proteomes" id="UP000824988"/>
    </source>
</evidence>
<proteinExistence type="predicted"/>
<evidence type="ECO:0000256" key="1">
    <source>
        <dbReference type="ARBA" id="ARBA00022603"/>
    </source>
</evidence>
<keyword evidence="2" id="KW-0808">Transferase</keyword>
<accession>A0A8D4VQ24</accession>